<dbReference type="InterPro" id="IPR039425">
    <property type="entry name" value="RNA_pol_sigma-70-like"/>
</dbReference>
<dbReference type="InterPro" id="IPR013249">
    <property type="entry name" value="RNA_pol_sigma70_r4_t2"/>
</dbReference>
<dbReference type="Gene3D" id="1.10.10.10">
    <property type="entry name" value="Winged helix-like DNA-binding domain superfamily/Winged helix DNA-binding domain"/>
    <property type="match status" value="1"/>
</dbReference>
<dbReference type="OrthoDB" id="3688906at2"/>
<comment type="similarity">
    <text evidence="1">Belongs to the sigma-70 factor family. ECF subfamily.</text>
</comment>
<reference evidence="8 9" key="1">
    <citation type="submission" date="2019-04" db="EMBL/GenBank/DDBJ databases">
        <title>Isolation and identification of Cellulomonas shaoxiangyii sp. Nov. isolated from feces of the Tibetan antelopes (Pantholops hodgsonii) in the Qinghai-Tibet plateau of China.</title>
        <authorList>
            <person name="Tian Z."/>
        </authorList>
    </citation>
    <scope>NUCLEOTIDE SEQUENCE [LARGE SCALE GENOMIC DNA]</scope>
    <source>
        <strain evidence="8 9">Z28</strain>
    </source>
</reference>
<keyword evidence="2" id="KW-0805">Transcription regulation</keyword>
<dbReference type="InterPro" id="IPR036388">
    <property type="entry name" value="WH-like_DNA-bd_sf"/>
</dbReference>
<dbReference type="CDD" id="cd06171">
    <property type="entry name" value="Sigma70_r4"/>
    <property type="match status" value="1"/>
</dbReference>
<keyword evidence="9" id="KW-1185">Reference proteome</keyword>
<dbReference type="NCBIfam" id="TIGR02937">
    <property type="entry name" value="sigma70-ECF"/>
    <property type="match status" value="1"/>
</dbReference>
<dbReference type="Proteomes" id="UP000296469">
    <property type="component" value="Chromosome"/>
</dbReference>
<evidence type="ECO:0000313" key="8">
    <source>
        <dbReference type="EMBL" id="QCB92804.1"/>
    </source>
</evidence>
<proteinExistence type="inferred from homology"/>
<name>A0A4P7SJC1_9CELL</name>
<evidence type="ECO:0000313" key="9">
    <source>
        <dbReference type="Proteomes" id="UP000296469"/>
    </source>
</evidence>
<dbReference type="EMBL" id="CP039291">
    <property type="protein sequence ID" value="QCB92804.1"/>
    <property type="molecule type" value="Genomic_DNA"/>
</dbReference>
<dbReference type="InterPro" id="IPR014284">
    <property type="entry name" value="RNA_pol_sigma-70_dom"/>
</dbReference>
<keyword evidence="3" id="KW-0731">Sigma factor</keyword>
<dbReference type="Pfam" id="PF04542">
    <property type="entry name" value="Sigma70_r2"/>
    <property type="match status" value="1"/>
</dbReference>
<accession>A0A4P7SJC1</accession>
<evidence type="ECO:0000256" key="1">
    <source>
        <dbReference type="ARBA" id="ARBA00010641"/>
    </source>
</evidence>
<feature type="domain" description="RNA polymerase sigma factor 70 region 4 type 2" evidence="7">
    <location>
        <begin position="109"/>
        <end position="158"/>
    </location>
</feature>
<evidence type="ECO:0000256" key="2">
    <source>
        <dbReference type="ARBA" id="ARBA00023015"/>
    </source>
</evidence>
<dbReference type="SUPFAM" id="SSF88659">
    <property type="entry name" value="Sigma3 and sigma4 domains of RNA polymerase sigma factors"/>
    <property type="match status" value="1"/>
</dbReference>
<dbReference type="Pfam" id="PF08281">
    <property type="entry name" value="Sigma70_r4_2"/>
    <property type="match status" value="1"/>
</dbReference>
<dbReference type="SUPFAM" id="SSF88946">
    <property type="entry name" value="Sigma2 domain of RNA polymerase sigma factors"/>
    <property type="match status" value="1"/>
</dbReference>
<organism evidence="8 9">
    <name type="scientific">Cellulomonas shaoxiangyii</name>
    <dbReference type="NCBI Taxonomy" id="2566013"/>
    <lineage>
        <taxon>Bacteria</taxon>
        <taxon>Bacillati</taxon>
        <taxon>Actinomycetota</taxon>
        <taxon>Actinomycetes</taxon>
        <taxon>Micrococcales</taxon>
        <taxon>Cellulomonadaceae</taxon>
        <taxon>Cellulomonas</taxon>
    </lineage>
</organism>
<protein>
    <submittedName>
        <fullName evidence="8">Sigma-70 family RNA polymerase sigma factor</fullName>
    </submittedName>
</protein>
<evidence type="ECO:0000259" key="6">
    <source>
        <dbReference type="Pfam" id="PF04542"/>
    </source>
</evidence>
<dbReference type="GO" id="GO:0003677">
    <property type="term" value="F:DNA binding"/>
    <property type="evidence" value="ECO:0007669"/>
    <property type="project" value="UniProtKB-KW"/>
</dbReference>
<dbReference type="InterPro" id="IPR013324">
    <property type="entry name" value="RNA_pol_sigma_r3/r4-like"/>
</dbReference>
<dbReference type="KEGG" id="celz:E5225_03805"/>
<dbReference type="PANTHER" id="PTHR43133:SF50">
    <property type="entry name" value="ECF RNA POLYMERASE SIGMA FACTOR SIGM"/>
    <property type="match status" value="1"/>
</dbReference>
<dbReference type="AlphaFoldDB" id="A0A4P7SJC1"/>
<evidence type="ECO:0000256" key="4">
    <source>
        <dbReference type="ARBA" id="ARBA00023125"/>
    </source>
</evidence>
<feature type="domain" description="RNA polymerase sigma-70 region 2" evidence="6">
    <location>
        <begin position="11"/>
        <end position="77"/>
    </location>
</feature>
<gene>
    <name evidence="8" type="ORF">E5225_03805</name>
</gene>
<dbReference type="PANTHER" id="PTHR43133">
    <property type="entry name" value="RNA POLYMERASE ECF-TYPE SIGMA FACTO"/>
    <property type="match status" value="1"/>
</dbReference>
<dbReference type="Gene3D" id="1.10.1740.10">
    <property type="match status" value="1"/>
</dbReference>
<keyword evidence="4" id="KW-0238">DNA-binding</keyword>
<sequence>MTSWEDALDELVRTRGRALVGYAFLLTGDMREAEDLVQDALVRSFTRGRAVREVASAEAYVRRAVLTTYVDGFRRRRHWATIRHLTAVPAVTPADGPQAGPESVVTTRVAVQQALATLPPRVRACIVLRHFDDLPVAEVAATLSLSVGAVKRYLHDGTRALEARLGPVLGRDDVPAGHTPAHLDDVLVTPRRSR</sequence>
<dbReference type="InterPro" id="IPR007627">
    <property type="entry name" value="RNA_pol_sigma70_r2"/>
</dbReference>
<keyword evidence="5" id="KW-0804">Transcription</keyword>
<evidence type="ECO:0000256" key="3">
    <source>
        <dbReference type="ARBA" id="ARBA00023082"/>
    </source>
</evidence>
<dbReference type="InterPro" id="IPR013325">
    <property type="entry name" value="RNA_pol_sigma_r2"/>
</dbReference>
<dbReference type="GO" id="GO:0006352">
    <property type="term" value="P:DNA-templated transcription initiation"/>
    <property type="evidence" value="ECO:0007669"/>
    <property type="project" value="InterPro"/>
</dbReference>
<dbReference type="RefSeq" id="WP_135974114.1">
    <property type="nucleotide sequence ID" value="NZ_CP039291.1"/>
</dbReference>
<dbReference type="GO" id="GO:0016987">
    <property type="term" value="F:sigma factor activity"/>
    <property type="evidence" value="ECO:0007669"/>
    <property type="project" value="UniProtKB-KW"/>
</dbReference>
<evidence type="ECO:0000256" key="5">
    <source>
        <dbReference type="ARBA" id="ARBA00023163"/>
    </source>
</evidence>
<evidence type="ECO:0000259" key="7">
    <source>
        <dbReference type="Pfam" id="PF08281"/>
    </source>
</evidence>